<organism evidence="14 15">
    <name type="scientific">Methylocaldum marinum</name>
    <dbReference type="NCBI Taxonomy" id="1432792"/>
    <lineage>
        <taxon>Bacteria</taxon>
        <taxon>Pseudomonadati</taxon>
        <taxon>Pseudomonadota</taxon>
        <taxon>Gammaproteobacteria</taxon>
        <taxon>Methylococcales</taxon>
        <taxon>Methylococcaceae</taxon>
        <taxon>Methylocaldum</taxon>
    </lineage>
</organism>
<dbReference type="EMBL" id="AP017928">
    <property type="protein sequence ID" value="BBA35410.1"/>
    <property type="molecule type" value="Genomic_DNA"/>
</dbReference>
<evidence type="ECO:0000256" key="11">
    <source>
        <dbReference type="ARBA" id="ARBA00039257"/>
    </source>
</evidence>
<dbReference type="OrthoDB" id="9794842at2"/>
<dbReference type="GO" id="GO:0005737">
    <property type="term" value="C:cytoplasm"/>
    <property type="evidence" value="ECO:0007669"/>
    <property type="project" value="UniProtKB-SubCell"/>
</dbReference>
<evidence type="ECO:0000256" key="5">
    <source>
        <dbReference type="ARBA" id="ARBA00011901"/>
    </source>
</evidence>
<evidence type="ECO:0000313" key="14">
    <source>
        <dbReference type="EMBL" id="BBA35410.1"/>
    </source>
</evidence>
<dbReference type="Gene3D" id="3.40.80.10">
    <property type="entry name" value="Peptidoglycan recognition protein-like"/>
    <property type="match status" value="1"/>
</dbReference>
<dbReference type="PANTHER" id="PTHR30417:SF4">
    <property type="entry name" value="1,6-ANHYDRO-N-ACETYLMURAMYL-L-ALANINE AMIDASE AMPD"/>
    <property type="match status" value="1"/>
</dbReference>
<protein>
    <recommendedName>
        <fullName evidence="11">1,6-anhydro-N-acetylmuramyl-L-alanine amidase AmpD</fullName>
        <ecNumber evidence="5">3.5.1.28</ecNumber>
    </recommendedName>
    <alternativeName>
        <fullName evidence="12">N-acetylmuramoyl-L-alanine amidase</fullName>
    </alternativeName>
</protein>
<keyword evidence="7" id="KW-0479">Metal-binding</keyword>
<evidence type="ECO:0000256" key="8">
    <source>
        <dbReference type="ARBA" id="ARBA00022801"/>
    </source>
</evidence>
<dbReference type="EC" id="3.5.1.28" evidence="5"/>
<evidence type="ECO:0000256" key="9">
    <source>
        <dbReference type="ARBA" id="ARBA00022833"/>
    </source>
</evidence>
<evidence type="ECO:0000313" key="15">
    <source>
        <dbReference type="Proteomes" id="UP000266313"/>
    </source>
</evidence>
<dbReference type="Proteomes" id="UP000266313">
    <property type="component" value="Chromosome"/>
</dbReference>
<dbReference type="RefSeq" id="WP_119630663.1">
    <property type="nucleotide sequence ID" value="NZ_AP017928.1"/>
</dbReference>
<keyword evidence="8" id="KW-0378">Hydrolase</keyword>
<name>A0A250KUT6_9GAMM</name>
<sequence length="190" mass="21557">MKIIDDWLVNARRLESRNCDDRPDTEDISLVVIHGISLPPGEFGGDWIDALFTNNLEPTAHPYFEQIRNLRVSAHALVRRDGEIVQYVPFQRRAWHAGNSNFQGRERCNDFSIGIELEGVDDVPYVDVQYERLSDLLAVLLKTYPGLSPDRIVGHCDIAPGRKTDPGPSFDWARLYRLLSAKGTCRTSYG</sequence>
<gene>
    <name evidence="14" type="ORF">sS8_3473</name>
</gene>
<dbReference type="PANTHER" id="PTHR30417">
    <property type="entry name" value="N-ACETYLMURAMOYL-L-ALANINE AMIDASE AMID"/>
    <property type="match status" value="1"/>
</dbReference>
<dbReference type="GO" id="GO:0009253">
    <property type="term" value="P:peptidoglycan catabolic process"/>
    <property type="evidence" value="ECO:0007669"/>
    <property type="project" value="InterPro"/>
</dbReference>
<evidence type="ECO:0000256" key="4">
    <source>
        <dbReference type="ARBA" id="ARBA00007553"/>
    </source>
</evidence>
<dbReference type="Pfam" id="PF01510">
    <property type="entry name" value="Amidase_2"/>
    <property type="match status" value="1"/>
</dbReference>
<proteinExistence type="inferred from homology"/>
<accession>A0A250KUT6</accession>
<evidence type="ECO:0000256" key="12">
    <source>
        <dbReference type="ARBA" id="ARBA00042615"/>
    </source>
</evidence>
<comment type="similarity">
    <text evidence="4">Belongs to the N-acetylmuramoyl-L-alanine amidase 2 family.</text>
</comment>
<comment type="catalytic activity">
    <reaction evidence="1">
        <text>Hydrolyzes the link between N-acetylmuramoyl residues and L-amino acid residues in certain cell-wall glycopeptides.</text>
        <dbReference type="EC" id="3.5.1.28"/>
    </reaction>
</comment>
<comment type="cofactor">
    <cofactor evidence="2">
        <name>Zn(2+)</name>
        <dbReference type="ChEBI" id="CHEBI:29105"/>
    </cofactor>
</comment>
<keyword evidence="10" id="KW-0961">Cell wall biogenesis/degradation</keyword>
<evidence type="ECO:0000256" key="2">
    <source>
        <dbReference type="ARBA" id="ARBA00001947"/>
    </source>
</evidence>
<dbReference type="InterPro" id="IPR002502">
    <property type="entry name" value="Amidase_domain"/>
</dbReference>
<evidence type="ECO:0000256" key="10">
    <source>
        <dbReference type="ARBA" id="ARBA00023316"/>
    </source>
</evidence>
<dbReference type="SMART" id="SM00644">
    <property type="entry name" value="Ami_2"/>
    <property type="match status" value="1"/>
</dbReference>
<dbReference type="AlphaFoldDB" id="A0A250KUT6"/>
<reference evidence="14 15" key="1">
    <citation type="submission" date="2016-12" db="EMBL/GenBank/DDBJ databases">
        <title>Genome sequencing of Methylocaldum marinum.</title>
        <authorList>
            <person name="Takeuchi M."/>
            <person name="Kamagata Y."/>
            <person name="Hiraoka S."/>
            <person name="Oshima K."/>
            <person name="Hattori M."/>
            <person name="Iwasaki W."/>
        </authorList>
    </citation>
    <scope>NUCLEOTIDE SEQUENCE [LARGE SCALE GENOMIC DNA]</scope>
    <source>
        <strain evidence="14 15">S8</strain>
    </source>
</reference>
<evidence type="ECO:0000256" key="7">
    <source>
        <dbReference type="ARBA" id="ARBA00022723"/>
    </source>
</evidence>
<comment type="subcellular location">
    <subcellularLocation>
        <location evidence="3">Cytoplasm</location>
    </subcellularLocation>
</comment>
<dbReference type="InterPro" id="IPR051206">
    <property type="entry name" value="NAMLAA_amidase_2"/>
</dbReference>
<dbReference type="GO" id="GO:0046872">
    <property type="term" value="F:metal ion binding"/>
    <property type="evidence" value="ECO:0007669"/>
    <property type="project" value="UniProtKB-KW"/>
</dbReference>
<evidence type="ECO:0000256" key="1">
    <source>
        <dbReference type="ARBA" id="ARBA00001561"/>
    </source>
</evidence>
<keyword evidence="6" id="KW-0963">Cytoplasm</keyword>
<feature type="domain" description="N-acetylmuramoyl-L-alanine amidase" evidence="13">
    <location>
        <begin position="16"/>
        <end position="167"/>
    </location>
</feature>
<dbReference type="SUPFAM" id="SSF55846">
    <property type="entry name" value="N-acetylmuramoyl-L-alanine amidase-like"/>
    <property type="match status" value="1"/>
</dbReference>
<dbReference type="CDD" id="cd06583">
    <property type="entry name" value="PGRP"/>
    <property type="match status" value="1"/>
</dbReference>
<evidence type="ECO:0000259" key="13">
    <source>
        <dbReference type="SMART" id="SM00644"/>
    </source>
</evidence>
<dbReference type="GO" id="GO:0009254">
    <property type="term" value="P:peptidoglycan turnover"/>
    <property type="evidence" value="ECO:0007669"/>
    <property type="project" value="TreeGrafter"/>
</dbReference>
<keyword evidence="9" id="KW-0862">Zinc</keyword>
<evidence type="ECO:0000256" key="6">
    <source>
        <dbReference type="ARBA" id="ARBA00022490"/>
    </source>
</evidence>
<dbReference type="GO" id="GO:0008745">
    <property type="term" value="F:N-acetylmuramoyl-L-alanine amidase activity"/>
    <property type="evidence" value="ECO:0007669"/>
    <property type="project" value="UniProtKB-EC"/>
</dbReference>
<keyword evidence="15" id="KW-1185">Reference proteome</keyword>
<dbReference type="KEGG" id="mmai:sS8_3473"/>
<dbReference type="GO" id="GO:0071555">
    <property type="term" value="P:cell wall organization"/>
    <property type="evidence" value="ECO:0007669"/>
    <property type="project" value="UniProtKB-KW"/>
</dbReference>
<evidence type="ECO:0000256" key="3">
    <source>
        <dbReference type="ARBA" id="ARBA00004496"/>
    </source>
</evidence>
<dbReference type="FunFam" id="3.40.80.10:FF:000002">
    <property type="entry name" value="1,6-anhydro-N-acetylmuramyl-L-alanine amidase"/>
    <property type="match status" value="1"/>
</dbReference>
<dbReference type="NCBIfam" id="NF008758">
    <property type="entry name" value="PRK11789.1"/>
    <property type="match status" value="1"/>
</dbReference>
<dbReference type="InterPro" id="IPR036505">
    <property type="entry name" value="Amidase/PGRP_sf"/>
</dbReference>